<reference evidence="4 5" key="1">
    <citation type="submission" date="2017-09" db="EMBL/GenBank/DDBJ databases">
        <title>Depth-based differentiation of microbial function through sediment-hosted aquifers and enrichment of novel symbionts in the deep terrestrial subsurface.</title>
        <authorList>
            <person name="Probst A.J."/>
            <person name="Ladd B."/>
            <person name="Jarett J.K."/>
            <person name="Geller-Mcgrath D.E."/>
            <person name="Sieber C.M."/>
            <person name="Emerson J.B."/>
            <person name="Anantharaman K."/>
            <person name="Thomas B.C."/>
            <person name="Malmstrom R."/>
            <person name="Stieglmeier M."/>
            <person name="Klingl A."/>
            <person name="Woyke T."/>
            <person name="Ryan C.M."/>
            <person name="Banfield J.F."/>
        </authorList>
    </citation>
    <scope>NUCLEOTIDE SEQUENCE [LARGE SCALE GENOMIC DNA]</scope>
    <source>
        <strain evidence="4">CG17_big_fil_post_rev_8_21_14_2_50_48_46</strain>
    </source>
</reference>
<dbReference type="AlphaFoldDB" id="A0A2M7G0N3"/>
<evidence type="ECO:0000256" key="2">
    <source>
        <dbReference type="SAM" id="SignalP"/>
    </source>
</evidence>
<comment type="caution">
    <text evidence="4">The sequence shown here is derived from an EMBL/GenBank/DDBJ whole genome shotgun (WGS) entry which is preliminary data.</text>
</comment>
<dbReference type="PANTHER" id="PTHR12411">
    <property type="entry name" value="CYSTEINE PROTEASE FAMILY C1-RELATED"/>
    <property type="match status" value="1"/>
</dbReference>
<dbReference type="Gene3D" id="3.90.70.10">
    <property type="entry name" value="Cysteine proteinases"/>
    <property type="match status" value="1"/>
</dbReference>
<dbReference type="CDD" id="cd02619">
    <property type="entry name" value="Peptidase_C1"/>
    <property type="match status" value="1"/>
</dbReference>
<organism evidence="4 5">
    <name type="scientific">bacterium (Candidatus Blackallbacteria) CG17_big_fil_post_rev_8_21_14_2_50_48_46</name>
    <dbReference type="NCBI Taxonomy" id="2014261"/>
    <lineage>
        <taxon>Bacteria</taxon>
        <taxon>Candidatus Blackallbacteria</taxon>
    </lineage>
</organism>
<feature type="domain" description="Peptidase C1A papain C-terminal" evidence="3">
    <location>
        <begin position="81"/>
        <end position="294"/>
    </location>
</feature>
<gene>
    <name evidence="4" type="ORF">COW36_20530</name>
</gene>
<feature type="chain" id="PRO_5014954400" description="Peptidase C1A papain C-terminal domain-containing protein" evidence="2">
    <location>
        <begin position="18"/>
        <end position="311"/>
    </location>
</feature>
<accession>A0A2M7G0N3</accession>
<evidence type="ECO:0000313" key="4">
    <source>
        <dbReference type="EMBL" id="PIW14792.1"/>
    </source>
</evidence>
<dbReference type="SMART" id="SM00645">
    <property type="entry name" value="Pept_C1"/>
    <property type="match status" value="1"/>
</dbReference>
<dbReference type="InterPro" id="IPR013128">
    <property type="entry name" value="Peptidase_C1A"/>
</dbReference>
<dbReference type="SUPFAM" id="SSF54001">
    <property type="entry name" value="Cysteine proteinases"/>
    <property type="match status" value="1"/>
</dbReference>
<dbReference type="InterPro" id="IPR025660">
    <property type="entry name" value="Pept_his_AS"/>
</dbReference>
<dbReference type="EMBL" id="PFFQ01000056">
    <property type="protein sequence ID" value="PIW14792.1"/>
    <property type="molecule type" value="Genomic_DNA"/>
</dbReference>
<comment type="similarity">
    <text evidence="1">Belongs to the peptidase C1 family.</text>
</comment>
<keyword evidence="2" id="KW-0732">Signal</keyword>
<evidence type="ECO:0000256" key="1">
    <source>
        <dbReference type="ARBA" id="ARBA00008455"/>
    </source>
</evidence>
<proteinExistence type="inferred from homology"/>
<evidence type="ECO:0000259" key="3">
    <source>
        <dbReference type="SMART" id="SM00645"/>
    </source>
</evidence>
<dbReference type="GO" id="GO:0006508">
    <property type="term" value="P:proteolysis"/>
    <property type="evidence" value="ECO:0007669"/>
    <property type="project" value="InterPro"/>
</dbReference>
<dbReference type="Proteomes" id="UP000231019">
    <property type="component" value="Unassembled WGS sequence"/>
</dbReference>
<dbReference type="Pfam" id="PF00112">
    <property type="entry name" value="Peptidase_C1"/>
    <property type="match status" value="1"/>
</dbReference>
<dbReference type="GO" id="GO:0008234">
    <property type="term" value="F:cysteine-type peptidase activity"/>
    <property type="evidence" value="ECO:0007669"/>
    <property type="project" value="InterPro"/>
</dbReference>
<sequence length="311" mass="34144">MKVFARLLPLALLTACAGQTLPPAMTQAALNPSLNRFSTPALRSFSAGTSQRKFPHGLGLNLQGSQPMREDGQTFSIMANRPQVVDLRPGFSPIYNQGATNACVGFSSIGGFGEYFARKRGWNMRFSPRFLWNMGRKMEGTLAENTGMMISDAQRILDAYGMMPDQSFPFPVLDPEQNPALFNQLLTEQPNSAQIAEAKKFRFSQGWKQINTVSAMRTALADGKPVVFGIAVFRSIGMTGPDGLIPNPGPNDEFLGGHAVVAVGYDNTRKVFIIRNSWGQEWGDKGYGYLSYDFFRSVLKVAPAYAGFTVK</sequence>
<dbReference type="PROSITE" id="PS00639">
    <property type="entry name" value="THIOL_PROTEASE_HIS"/>
    <property type="match status" value="1"/>
</dbReference>
<protein>
    <recommendedName>
        <fullName evidence="3">Peptidase C1A papain C-terminal domain-containing protein</fullName>
    </recommendedName>
</protein>
<feature type="signal peptide" evidence="2">
    <location>
        <begin position="1"/>
        <end position="17"/>
    </location>
</feature>
<name>A0A2M7G0N3_9BACT</name>
<evidence type="ECO:0000313" key="5">
    <source>
        <dbReference type="Proteomes" id="UP000231019"/>
    </source>
</evidence>
<dbReference type="InterPro" id="IPR038765">
    <property type="entry name" value="Papain-like_cys_pep_sf"/>
</dbReference>
<dbReference type="InterPro" id="IPR000668">
    <property type="entry name" value="Peptidase_C1A_C"/>
</dbReference>